<proteinExistence type="predicted"/>
<evidence type="ECO:0000256" key="1">
    <source>
        <dbReference type="SAM" id="SignalP"/>
    </source>
</evidence>
<dbReference type="GO" id="GO:0009228">
    <property type="term" value="P:thiamine biosynthetic process"/>
    <property type="evidence" value="ECO:0007669"/>
    <property type="project" value="InterPro"/>
</dbReference>
<name>A0A0D6PEU2_9PROT</name>
<dbReference type="InterPro" id="IPR015168">
    <property type="entry name" value="SsuA/THI5"/>
</dbReference>
<feature type="chain" id="PRO_5010157806" evidence="1">
    <location>
        <begin position="25"/>
        <end position="331"/>
    </location>
</feature>
<evidence type="ECO:0000313" key="4">
    <source>
        <dbReference type="Proteomes" id="UP000032668"/>
    </source>
</evidence>
<dbReference type="PANTHER" id="PTHR31528:SF3">
    <property type="entry name" value="THIAMINE BIOSYNTHESIS PROTEIN HI_0357-RELATED"/>
    <property type="match status" value="1"/>
</dbReference>
<dbReference type="InterPro" id="IPR027939">
    <property type="entry name" value="NMT1/THI5"/>
</dbReference>
<organism evidence="3 4">
    <name type="scientific">Acidocella aminolytica 101 = DSM 11237</name>
    <dbReference type="NCBI Taxonomy" id="1120923"/>
    <lineage>
        <taxon>Bacteria</taxon>
        <taxon>Pseudomonadati</taxon>
        <taxon>Pseudomonadota</taxon>
        <taxon>Alphaproteobacteria</taxon>
        <taxon>Acetobacterales</taxon>
        <taxon>Acidocellaceae</taxon>
        <taxon>Acidocella</taxon>
    </lineage>
</organism>
<dbReference type="Pfam" id="PF09084">
    <property type="entry name" value="NMT1"/>
    <property type="match status" value="1"/>
</dbReference>
<dbReference type="Proteomes" id="UP000032668">
    <property type="component" value="Unassembled WGS sequence"/>
</dbReference>
<evidence type="ECO:0000313" key="3">
    <source>
        <dbReference type="EMBL" id="GAN80177.1"/>
    </source>
</evidence>
<gene>
    <name evidence="3" type="ORF">Aam_040_005</name>
</gene>
<keyword evidence="1" id="KW-0732">Signal</keyword>
<dbReference type="RefSeq" id="WP_048878604.1">
    <property type="nucleotide sequence ID" value="NZ_BANC01000040.1"/>
</dbReference>
<dbReference type="Gene3D" id="3.40.190.10">
    <property type="entry name" value="Periplasmic binding protein-like II"/>
    <property type="match status" value="2"/>
</dbReference>
<protein>
    <submittedName>
        <fullName evidence="3">ABC transporter nitrate/sulfonate/bicarbonate permease</fullName>
    </submittedName>
</protein>
<dbReference type="AlphaFoldDB" id="A0A0D6PEU2"/>
<feature type="domain" description="SsuA/THI5-like" evidence="2">
    <location>
        <begin position="38"/>
        <end position="245"/>
    </location>
</feature>
<comment type="caution">
    <text evidence="3">The sequence shown here is derived from an EMBL/GenBank/DDBJ whole genome shotgun (WGS) entry which is preliminary data.</text>
</comment>
<dbReference type="STRING" id="1120923.SAMN02746095_02724"/>
<evidence type="ECO:0000259" key="2">
    <source>
        <dbReference type="Pfam" id="PF09084"/>
    </source>
</evidence>
<reference evidence="3 4" key="1">
    <citation type="submission" date="2012-11" db="EMBL/GenBank/DDBJ databases">
        <title>Whole genome sequence of Acidocella aminolytica 101 = DSM 11237.</title>
        <authorList>
            <person name="Azuma Y."/>
            <person name="Higashiura N."/>
            <person name="Hirakawa H."/>
            <person name="Matsushita K."/>
        </authorList>
    </citation>
    <scope>NUCLEOTIDE SEQUENCE [LARGE SCALE GENOMIC DNA]</scope>
    <source>
        <strain evidence="4">101 / DSM 11237</strain>
    </source>
</reference>
<accession>A0A0D6PEU2</accession>
<keyword evidence="4" id="KW-1185">Reference proteome</keyword>
<dbReference type="OrthoDB" id="7431968at2"/>
<sequence>MFRPLRVALAATVALTVFSSAARAADKISFGLDWVAEPEYGGYYEALAEGLYKKAGLEVTIYQGGPQVNTAQLLIAGKLDFDITSNAFLALNFAQEHIPYEVVAAGFQKDPDCLIAHHGQGNDSFTDLKGKPIAVSTDTRASWWLFLKARYGYSDSQLRPYGFSLTPFLTNKKDIQEGYVTSEPYLVHKATGKWPVVLALPEAGFDGYASLIATSDKMAKAHPQIVQRFIDASAQGWYDFLYKNPGPAFAAIKKANPDMTDGLMKFGYEQLKKRGIVDSGDAKTLGIYAMTDARWASFFHQMVKAGMYSPSLDYKAAYTLQFVDHGHPKQN</sequence>
<dbReference type="PANTHER" id="PTHR31528">
    <property type="entry name" value="4-AMINO-5-HYDROXYMETHYL-2-METHYLPYRIMIDINE PHOSPHATE SYNTHASE THI11-RELATED"/>
    <property type="match status" value="1"/>
</dbReference>
<feature type="signal peptide" evidence="1">
    <location>
        <begin position="1"/>
        <end position="24"/>
    </location>
</feature>
<dbReference type="SUPFAM" id="SSF53850">
    <property type="entry name" value="Periplasmic binding protein-like II"/>
    <property type="match status" value="1"/>
</dbReference>
<dbReference type="EMBL" id="BANC01000040">
    <property type="protein sequence ID" value="GAN80177.1"/>
    <property type="molecule type" value="Genomic_DNA"/>
</dbReference>